<sequence length="539" mass="59844">MIATGSLKREQQISQLGAKSQSSSSLSTMSDMKPPEQPWKLHVLVVKAEGLPLLSPLTSISGKASKYVDCIYSSVSVENMLHYQHVLPQAVGISSVYECTTEQSPQFYQSPAALNQTNTTSTGKQSLLFPHSKNTGIIEYTNSCLLQSIFTFPFSPEAEPFVEIRLNHRIQKKKKASFSITLSEIDKKQDIDQAATVWQDEDVCVGTLRVNCVDLFIKTMHSLDAWFKIQLRGSSEENRDQRAEENIEGSMSDPSQSMLGFRLEGEQSSIRKSSESMIKQQEQSDSSTNINTNVDINTKKNKDQSVASLHVRLALSGPNEYRTPDTGLLIIPRLCSVKRFEIREDVPQIFGGDQLEIVGLIQKRRGIGKEKSEDLVLIDSGSRQVLQILREGKDIGQWVHKGREVLDRNERVWGHCEYLNQSFFSNAQSPFDPREQSGSNDIESSNKKKKILVGLFAGVGKELVLGMEGSVAGEFALVDCVGRRIGSIGVGFGPEITHSGNLSSKGNKERERIISLVISQPSIDASILVIFAQYLLLEQ</sequence>
<dbReference type="EMBL" id="SNRW01005334">
    <property type="protein sequence ID" value="KAA6385286.1"/>
    <property type="molecule type" value="Genomic_DNA"/>
</dbReference>
<feature type="region of interest" description="Disordered" evidence="1">
    <location>
        <begin position="271"/>
        <end position="292"/>
    </location>
</feature>
<feature type="compositionally biased region" description="Low complexity" evidence="1">
    <location>
        <begin position="20"/>
        <end position="30"/>
    </location>
</feature>
<accession>A0A5J4VSV4</accession>
<protein>
    <recommendedName>
        <fullName evidence="4">C2 domain-containing protein</fullName>
    </recommendedName>
</protein>
<name>A0A5J4VSV4_9EUKA</name>
<reference evidence="2 3" key="1">
    <citation type="submission" date="2019-03" db="EMBL/GenBank/DDBJ databases">
        <title>Single cell metagenomics reveals metabolic interactions within the superorganism composed of flagellate Streblomastix strix and complex community of Bacteroidetes bacteria on its surface.</title>
        <authorList>
            <person name="Treitli S.C."/>
            <person name="Kolisko M."/>
            <person name="Husnik F."/>
            <person name="Keeling P."/>
            <person name="Hampl V."/>
        </authorList>
    </citation>
    <scope>NUCLEOTIDE SEQUENCE [LARGE SCALE GENOMIC DNA]</scope>
    <source>
        <strain evidence="2">ST1C</strain>
    </source>
</reference>
<evidence type="ECO:0008006" key="4">
    <source>
        <dbReference type="Google" id="ProtNLM"/>
    </source>
</evidence>
<comment type="caution">
    <text evidence="2">The sequence shown here is derived from an EMBL/GenBank/DDBJ whole genome shotgun (WGS) entry which is preliminary data.</text>
</comment>
<proteinExistence type="predicted"/>
<evidence type="ECO:0000313" key="2">
    <source>
        <dbReference type="EMBL" id="KAA6385286.1"/>
    </source>
</evidence>
<dbReference type="Proteomes" id="UP000324800">
    <property type="component" value="Unassembled WGS sequence"/>
</dbReference>
<feature type="region of interest" description="Disordered" evidence="1">
    <location>
        <begin position="1"/>
        <end position="34"/>
    </location>
</feature>
<dbReference type="AlphaFoldDB" id="A0A5J4VSV4"/>
<evidence type="ECO:0000313" key="3">
    <source>
        <dbReference type="Proteomes" id="UP000324800"/>
    </source>
</evidence>
<feature type="region of interest" description="Disordered" evidence="1">
    <location>
        <begin position="237"/>
        <end position="258"/>
    </location>
</feature>
<evidence type="ECO:0000256" key="1">
    <source>
        <dbReference type="SAM" id="MobiDB-lite"/>
    </source>
</evidence>
<gene>
    <name evidence="2" type="ORF">EZS28_019188</name>
</gene>
<organism evidence="2 3">
    <name type="scientific">Streblomastix strix</name>
    <dbReference type="NCBI Taxonomy" id="222440"/>
    <lineage>
        <taxon>Eukaryota</taxon>
        <taxon>Metamonada</taxon>
        <taxon>Preaxostyla</taxon>
        <taxon>Oxymonadida</taxon>
        <taxon>Streblomastigidae</taxon>
        <taxon>Streblomastix</taxon>
    </lineage>
</organism>